<accession>A0ABW0JMF8</accession>
<protein>
    <recommendedName>
        <fullName evidence="4">Lipopolysaccharide export system permease protein LptF</fullName>
    </recommendedName>
</protein>
<name>A0ABW0JMF8_9GAMM</name>
<evidence type="ECO:0000256" key="6">
    <source>
        <dbReference type="ARBA" id="ARBA00022475"/>
    </source>
</evidence>
<evidence type="ECO:0000256" key="8">
    <source>
        <dbReference type="ARBA" id="ARBA00022692"/>
    </source>
</evidence>
<reference evidence="15" key="1">
    <citation type="journal article" date="2019" name="Int. J. Syst. Evol. Microbiol.">
        <title>The Global Catalogue of Microorganisms (GCM) 10K type strain sequencing project: providing services to taxonomists for standard genome sequencing and annotation.</title>
        <authorList>
            <consortium name="The Broad Institute Genomics Platform"/>
            <consortium name="The Broad Institute Genome Sequencing Center for Infectious Disease"/>
            <person name="Wu L."/>
            <person name="Ma J."/>
        </authorList>
    </citation>
    <scope>NUCLEOTIDE SEQUENCE [LARGE SCALE GENOMIC DNA]</scope>
    <source>
        <strain evidence="15">JCM 17130</strain>
    </source>
</reference>
<feature type="transmembrane region" description="Helical" evidence="13">
    <location>
        <begin position="100"/>
        <end position="122"/>
    </location>
</feature>
<dbReference type="EMBL" id="JBHSMK010000007">
    <property type="protein sequence ID" value="MFC5437264.1"/>
    <property type="molecule type" value="Genomic_DNA"/>
</dbReference>
<dbReference type="PANTHER" id="PTHR33529">
    <property type="entry name" value="SLR0882 PROTEIN-RELATED"/>
    <property type="match status" value="1"/>
</dbReference>
<gene>
    <name evidence="14" type="primary">lptF</name>
    <name evidence="14" type="ORF">ACFPME_11895</name>
</gene>
<comment type="subcellular location">
    <subcellularLocation>
        <location evidence="2">Cell inner membrane</location>
        <topology evidence="2">Multi-pass membrane protein</topology>
    </subcellularLocation>
</comment>
<keyword evidence="8 13" id="KW-0812">Transmembrane</keyword>
<comment type="function">
    <text evidence="1">Part of the ABC transporter complex LptBFG involved in the translocation of lipopolysaccharide (LPS) from the inner membrane to the outer membrane.</text>
</comment>
<evidence type="ECO:0000256" key="13">
    <source>
        <dbReference type="SAM" id="Phobius"/>
    </source>
</evidence>
<sequence length="374" mass="40658">MLSILDRYFLRELAQTVAATVVVLLVIVAGSAFAKVLQQVANGSFPPSVMFQVLGLRTLDGLTNMMPLASFIGVLMGLGRMYRESEMHVLASSGMGPRGLLRPVLILGVVLVTITALVSLWLGPWAVRTSDAMVAAANRSVIAAGLDAGRFTNLPGKGGIIFVDSLSRDGSKLGRTFVATESADKDGPPRLKVVNAASGELYQESNGEGRFIAFKDGWQYEIPLGADNWRQMQYQRNDTSLSSVQADDDDDPAHSKSSWTLAQSNDPADRAEFAWRANAPPLTLVLLLLALPLSRQSPREPRYGRLLLAVVSFYLYYLLLALGRAQIGKGHWQNEAPLWALHAVVLALAGWMLWKQYSPRKAAGPRKLQTGAPT</sequence>
<comment type="caution">
    <text evidence="14">The sequence shown here is derived from an EMBL/GenBank/DDBJ whole genome shotgun (WGS) entry which is preliminary data.</text>
</comment>
<evidence type="ECO:0000256" key="11">
    <source>
        <dbReference type="ARBA" id="ARBA00026081"/>
    </source>
</evidence>
<dbReference type="RefSeq" id="WP_377305541.1">
    <property type="nucleotide sequence ID" value="NZ_JBHSMK010000007.1"/>
</dbReference>
<evidence type="ECO:0000313" key="14">
    <source>
        <dbReference type="EMBL" id="MFC5437264.1"/>
    </source>
</evidence>
<evidence type="ECO:0000256" key="1">
    <source>
        <dbReference type="ARBA" id="ARBA00002265"/>
    </source>
</evidence>
<dbReference type="Pfam" id="PF03739">
    <property type="entry name" value="LptF_LptG"/>
    <property type="match status" value="1"/>
</dbReference>
<dbReference type="NCBIfam" id="TIGR04407">
    <property type="entry name" value="LptF_YjgP"/>
    <property type="match status" value="1"/>
</dbReference>
<dbReference type="InterPro" id="IPR030922">
    <property type="entry name" value="LptF"/>
</dbReference>
<organism evidence="14 15">
    <name type="scientific">Rhodanobacter umsongensis</name>
    <dbReference type="NCBI Taxonomy" id="633153"/>
    <lineage>
        <taxon>Bacteria</taxon>
        <taxon>Pseudomonadati</taxon>
        <taxon>Pseudomonadota</taxon>
        <taxon>Gammaproteobacteria</taxon>
        <taxon>Lysobacterales</taxon>
        <taxon>Rhodanobacteraceae</taxon>
        <taxon>Rhodanobacter</taxon>
    </lineage>
</organism>
<keyword evidence="10 13" id="KW-0472">Membrane</keyword>
<feature type="region of interest" description="Disordered" evidence="12">
    <location>
        <begin position="238"/>
        <end position="263"/>
    </location>
</feature>
<evidence type="ECO:0000256" key="10">
    <source>
        <dbReference type="ARBA" id="ARBA00023136"/>
    </source>
</evidence>
<keyword evidence="7" id="KW-0997">Cell inner membrane</keyword>
<evidence type="ECO:0000256" key="4">
    <source>
        <dbReference type="ARBA" id="ARBA00014213"/>
    </source>
</evidence>
<feature type="transmembrane region" description="Helical" evidence="13">
    <location>
        <begin position="12"/>
        <end position="34"/>
    </location>
</feature>
<evidence type="ECO:0000256" key="12">
    <source>
        <dbReference type="SAM" id="MobiDB-lite"/>
    </source>
</evidence>
<feature type="transmembrane region" description="Helical" evidence="13">
    <location>
        <begin position="306"/>
        <end position="324"/>
    </location>
</feature>
<dbReference type="Proteomes" id="UP001596013">
    <property type="component" value="Unassembled WGS sequence"/>
</dbReference>
<proteinExistence type="inferred from homology"/>
<evidence type="ECO:0000256" key="2">
    <source>
        <dbReference type="ARBA" id="ARBA00004429"/>
    </source>
</evidence>
<keyword evidence="15" id="KW-1185">Reference proteome</keyword>
<dbReference type="PANTHER" id="PTHR33529:SF7">
    <property type="entry name" value="LIPOPOLYSACCHARIDE EXPORT SYSTEM PERMEASE PROTEIN LPTF"/>
    <property type="match status" value="1"/>
</dbReference>
<keyword evidence="6" id="KW-1003">Cell membrane</keyword>
<comment type="subunit">
    <text evidence="11">Component of the lipopolysaccharide transport and assembly complex. The LptBFG transporter is composed of two ATP-binding proteins (LptB) and two transmembrane proteins (LptF and LptG).</text>
</comment>
<evidence type="ECO:0000256" key="9">
    <source>
        <dbReference type="ARBA" id="ARBA00022989"/>
    </source>
</evidence>
<evidence type="ECO:0000256" key="3">
    <source>
        <dbReference type="ARBA" id="ARBA00007725"/>
    </source>
</evidence>
<feature type="transmembrane region" description="Helical" evidence="13">
    <location>
        <begin position="336"/>
        <end position="354"/>
    </location>
</feature>
<dbReference type="InterPro" id="IPR005495">
    <property type="entry name" value="LptG/LptF_permease"/>
</dbReference>
<keyword evidence="9 13" id="KW-1133">Transmembrane helix</keyword>
<comment type="similarity">
    <text evidence="3">Belongs to the LptF/LptG family.</text>
</comment>
<feature type="transmembrane region" description="Helical" evidence="13">
    <location>
        <begin position="54"/>
        <end position="79"/>
    </location>
</feature>
<evidence type="ECO:0000256" key="5">
    <source>
        <dbReference type="ARBA" id="ARBA00022448"/>
    </source>
</evidence>
<keyword evidence="5" id="KW-0813">Transport</keyword>
<evidence type="ECO:0000313" key="15">
    <source>
        <dbReference type="Proteomes" id="UP001596013"/>
    </source>
</evidence>
<evidence type="ECO:0000256" key="7">
    <source>
        <dbReference type="ARBA" id="ARBA00022519"/>
    </source>
</evidence>